<proteinExistence type="predicted"/>
<keyword evidence="2" id="KW-1185">Reference proteome</keyword>
<dbReference type="Proteomes" id="UP000669239">
    <property type="component" value="Unassembled WGS sequence"/>
</dbReference>
<accession>A0ABX2HTI0</accession>
<sequence>MKKEQELAFEYGRTAFTSGCKCAPCYDERMHKLVRETRSKSGNQRNSENMRAWYLGFLTQQSSLGKGMNKAQFVWGTKILLPEGSQDAAQAWIAFAKDCVAHQQFVDFQEKGNLEDEVNRWLDSILAGLLEVKVIFGEKIAEQVFDLALKVHSLYPDAMPQVEDYFMNGGRPENIEKLMKSGVINNEPLHFPKLGDVCENYSPCTNEYWKILDI</sequence>
<comment type="caution">
    <text evidence="1">The sequence shown here is derived from an EMBL/GenBank/DDBJ whole genome shotgun (WGS) entry which is preliminary data.</text>
</comment>
<dbReference type="RefSeq" id="WP_165642813.1">
    <property type="nucleotide sequence ID" value="NZ_JAAITT010000039.1"/>
</dbReference>
<evidence type="ECO:0000313" key="1">
    <source>
        <dbReference type="EMBL" id="NSJ51368.1"/>
    </source>
</evidence>
<gene>
    <name evidence="1" type="ORF">G5B36_22040</name>
</gene>
<evidence type="ECO:0000313" key="2">
    <source>
        <dbReference type="Proteomes" id="UP000669239"/>
    </source>
</evidence>
<organism evidence="1 2">
    <name type="scientific">Enterocloster aldenensis</name>
    <dbReference type="NCBI Taxonomy" id="358742"/>
    <lineage>
        <taxon>Bacteria</taxon>
        <taxon>Bacillati</taxon>
        <taxon>Bacillota</taxon>
        <taxon>Clostridia</taxon>
        <taxon>Lachnospirales</taxon>
        <taxon>Lachnospiraceae</taxon>
        <taxon>Enterocloster</taxon>
    </lineage>
</organism>
<reference evidence="1 2" key="1">
    <citation type="journal article" date="2020" name="Cell Host Microbe">
        <title>Functional and Genomic Variation between Human-Derived Isolates of Lachnospiraceae Reveals Inter- and Intra-Species Diversity.</title>
        <authorList>
            <person name="Sorbara M.T."/>
            <person name="Littmann E.R."/>
            <person name="Fontana E."/>
            <person name="Moody T.U."/>
            <person name="Kohout C.E."/>
            <person name="Gjonbalaj M."/>
            <person name="Eaton V."/>
            <person name="Seok R."/>
            <person name="Leiner I.M."/>
            <person name="Pamer E.G."/>
        </authorList>
    </citation>
    <scope>NUCLEOTIDE SEQUENCE [LARGE SCALE GENOMIC DNA]</scope>
    <source>
        <strain evidence="1 2">MSK.1.17</strain>
    </source>
</reference>
<name>A0ABX2HTI0_9FIRM</name>
<dbReference type="EMBL" id="JAAITT010000039">
    <property type="protein sequence ID" value="NSJ51368.1"/>
    <property type="molecule type" value="Genomic_DNA"/>
</dbReference>
<protein>
    <submittedName>
        <fullName evidence="1">Uncharacterized protein</fullName>
    </submittedName>
</protein>